<reference evidence="5" key="2">
    <citation type="submission" date="2020-09" db="EMBL/GenBank/DDBJ databases">
        <authorList>
            <person name="Sun Q."/>
            <person name="Zhou Y."/>
        </authorList>
    </citation>
    <scope>NUCLEOTIDE SEQUENCE</scope>
    <source>
        <strain evidence="5">CGMCC 4.7679</strain>
    </source>
</reference>
<dbReference type="SMART" id="SM00418">
    <property type="entry name" value="HTH_ARSR"/>
    <property type="match status" value="1"/>
</dbReference>
<keyword evidence="1" id="KW-0805">Transcription regulation</keyword>
<dbReference type="GO" id="GO:0003700">
    <property type="term" value="F:DNA-binding transcription factor activity"/>
    <property type="evidence" value="ECO:0007669"/>
    <property type="project" value="InterPro"/>
</dbReference>
<keyword evidence="6" id="KW-1185">Reference proteome</keyword>
<dbReference type="EMBL" id="BNAV01000003">
    <property type="protein sequence ID" value="GHF51324.1"/>
    <property type="molecule type" value="Genomic_DNA"/>
</dbReference>
<dbReference type="AlphaFoldDB" id="A0A8H9MC54"/>
<dbReference type="Proteomes" id="UP000658656">
    <property type="component" value="Unassembled WGS sequence"/>
</dbReference>
<dbReference type="CDD" id="cd00090">
    <property type="entry name" value="HTH_ARSR"/>
    <property type="match status" value="1"/>
</dbReference>
<comment type="caution">
    <text evidence="5">The sequence shown here is derived from an EMBL/GenBank/DDBJ whole genome shotgun (WGS) entry which is preliminary data.</text>
</comment>
<evidence type="ECO:0000313" key="5">
    <source>
        <dbReference type="EMBL" id="GHF51324.1"/>
    </source>
</evidence>
<gene>
    <name evidence="5" type="ORF">GCM10017566_25560</name>
</gene>
<dbReference type="Gene3D" id="1.10.10.10">
    <property type="entry name" value="Winged helix-like DNA-binding domain superfamily/Winged helix DNA-binding domain"/>
    <property type="match status" value="1"/>
</dbReference>
<dbReference type="PANTHER" id="PTHR43132:SF8">
    <property type="entry name" value="HTH-TYPE TRANSCRIPTIONAL REGULATOR KMTR"/>
    <property type="match status" value="1"/>
</dbReference>
<feature type="domain" description="HTH arsR-type" evidence="4">
    <location>
        <begin position="250"/>
        <end position="320"/>
    </location>
</feature>
<dbReference type="InterPro" id="IPR051011">
    <property type="entry name" value="Metal_resp_trans_reg"/>
</dbReference>
<evidence type="ECO:0000256" key="2">
    <source>
        <dbReference type="ARBA" id="ARBA00023125"/>
    </source>
</evidence>
<dbReference type="SUPFAM" id="SSF46785">
    <property type="entry name" value="Winged helix' DNA-binding domain"/>
    <property type="match status" value="1"/>
</dbReference>
<organism evidence="5 6">
    <name type="scientific">Amycolatopsis bartoniae</name>
    <dbReference type="NCBI Taxonomy" id="941986"/>
    <lineage>
        <taxon>Bacteria</taxon>
        <taxon>Bacillati</taxon>
        <taxon>Actinomycetota</taxon>
        <taxon>Actinomycetes</taxon>
        <taxon>Pseudonocardiales</taxon>
        <taxon>Pseudonocardiaceae</taxon>
        <taxon>Amycolatopsis</taxon>
    </lineage>
</organism>
<dbReference type="InterPro" id="IPR036388">
    <property type="entry name" value="WH-like_DNA-bd_sf"/>
</dbReference>
<dbReference type="Pfam" id="PF12840">
    <property type="entry name" value="HTH_20"/>
    <property type="match status" value="1"/>
</dbReference>
<reference evidence="5" key="1">
    <citation type="journal article" date="2014" name="Int. J. Syst. Evol. Microbiol.">
        <title>Complete genome sequence of Corynebacterium casei LMG S-19264T (=DSM 44701T), isolated from a smear-ripened cheese.</title>
        <authorList>
            <consortium name="US DOE Joint Genome Institute (JGI-PGF)"/>
            <person name="Walter F."/>
            <person name="Albersmeier A."/>
            <person name="Kalinowski J."/>
            <person name="Ruckert C."/>
        </authorList>
    </citation>
    <scope>NUCLEOTIDE SEQUENCE</scope>
    <source>
        <strain evidence="5">CGMCC 4.7679</strain>
    </source>
</reference>
<dbReference type="InterPro" id="IPR011991">
    <property type="entry name" value="ArsR-like_HTH"/>
</dbReference>
<evidence type="ECO:0000256" key="1">
    <source>
        <dbReference type="ARBA" id="ARBA00023015"/>
    </source>
</evidence>
<keyword evidence="3" id="KW-0804">Transcription</keyword>
<dbReference type="PANTHER" id="PTHR43132">
    <property type="entry name" value="ARSENICAL RESISTANCE OPERON REPRESSOR ARSR-RELATED"/>
    <property type="match status" value="1"/>
</dbReference>
<protein>
    <submittedName>
        <fullName evidence="5">Transcriptional regulator</fullName>
    </submittedName>
</protein>
<accession>A0A8H9MC54</accession>
<name>A0A8H9MC54_9PSEU</name>
<dbReference type="InterPro" id="IPR001845">
    <property type="entry name" value="HTH_ArsR_DNA-bd_dom"/>
</dbReference>
<dbReference type="InterPro" id="IPR036390">
    <property type="entry name" value="WH_DNA-bd_sf"/>
</dbReference>
<evidence type="ECO:0000313" key="6">
    <source>
        <dbReference type="Proteomes" id="UP000658656"/>
    </source>
</evidence>
<proteinExistence type="predicted"/>
<sequence length="323" mass="35128">MLRIHFTGDDLARVRVLREPDPMWELVLSLHVLQRKDVPPWLDQWQARLLALSADSPVRAAIRFLAPLNPASKYFPDFLTPAPSGGSPDTVIDDVLHTPAARMRRELAILSAHRPLPPWTTQLARGKADLVRALGKALRTYRETALAPWAGSLRAAVDADRAVRARAFLENGVDGLLASLRPTLTWEPPVLWADYPVEQTVHLDDRGLVLIPSFFCLRRPVTCADPALAPVLVYPVAHDPAVLGRDQGRTLGRLLGRTRAAVLELAEAGATTGELARLARISPASASEHVGVLRAAGLVASRRDANSVLHTVTPLGARLLQGS</sequence>
<evidence type="ECO:0000256" key="3">
    <source>
        <dbReference type="ARBA" id="ARBA00023163"/>
    </source>
</evidence>
<dbReference type="OrthoDB" id="3808065at2"/>
<dbReference type="GO" id="GO:0003677">
    <property type="term" value="F:DNA binding"/>
    <property type="evidence" value="ECO:0007669"/>
    <property type="project" value="UniProtKB-KW"/>
</dbReference>
<dbReference type="RefSeq" id="WP_145937876.1">
    <property type="nucleotide sequence ID" value="NZ_BNAV01000003.1"/>
</dbReference>
<evidence type="ECO:0000259" key="4">
    <source>
        <dbReference type="SMART" id="SM00418"/>
    </source>
</evidence>
<keyword evidence="2" id="KW-0238">DNA-binding</keyword>